<proteinExistence type="predicted"/>
<organism evidence="2 3">
    <name type="scientific">Nocardia arthritidis</name>
    <dbReference type="NCBI Taxonomy" id="228602"/>
    <lineage>
        <taxon>Bacteria</taxon>
        <taxon>Bacillati</taxon>
        <taxon>Actinomycetota</taxon>
        <taxon>Actinomycetes</taxon>
        <taxon>Mycobacteriales</taxon>
        <taxon>Nocardiaceae</taxon>
        <taxon>Nocardia</taxon>
    </lineage>
</organism>
<accession>A0A6G9Y564</accession>
<name>A0A6G9Y564_9NOCA</name>
<dbReference type="KEGG" id="nah:F5544_01450"/>
<evidence type="ECO:0000256" key="1">
    <source>
        <dbReference type="SAM" id="MobiDB-lite"/>
    </source>
</evidence>
<dbReference type="RefSeq" id="WP_167471496.1">
    <property type="nucleotide sequence ID" value="NZ_CP046172.1"/>
</dbReference>
<sequence length="141" mass="15581">MGIPIQFDTDIKPLCPNADPQAAALIIADALAQAERYADCINTPGFRYADAAKAIIRQAIVRRLDAGSGGIVQKTAGQYAVTVDTSQQRKALFWPSEINQLQKLCRDNQRKSLHSIDTTPKYPDTNTDNGEPWPGDLWPRE</sequence>
<keyword evidence="3" id="KW-1185">Reference proteome</keyword>
<protein>
    <submittedName>
        <fullName evidence="2">Uncharacterized protein</fullName>
    </submittedName>
</protein>
<gene>
    <name evidence="2" type="ORF">F5544_01450</name>
</gene>
<evidence type="ECO:0000313" key="2">
    <source>
        <dbReference type="EMBL" id="QIS08213.1"/>
    </source>
</evidence>
<dbReference type="EMBL" id="CP046172">
    <property type="protein sequence ID" value="QIS08213.1"/>
    <property type="molecule type" value="Genomic_DNA"/>
</dbReference>
<feature type="region of interest" description="Disordered" evidence="1">
    <location>
        <begin position="114"/>
        <end position="141"/>
    </location>
</feature>
<reference evidence="2 3" key="1">
    <citation type="journal article" date="2019" name="ACS Chem. Biol.">
        <title>Identification and Mobilization of a Cryptic Antibiotic Biosynthesis Gene Locus from a Human-Pathogenic Nocardia Isolate.</title>
        <authorList>
            <person name="Herisse M."/>
            <person name="Ishida K."/>
            <person name="Porter J.L."/>
            <person name="Howden B."/>
            <person name="Hertweck C."/>
            <person name="Stinear T.P."/>
            <person name="Pidot S.J."/>
        </authorList>
    </citation>
    <scope>NUCLEOTIDE SEQUENCE [LARGE SCALE GENOMIC DNA]</scope>
    <source>
        <strain evidence="2 3">AUSMDU00012717</strain>
    </source>
</reference>
<dbReference type="AlphaFoldDB" id="A0A6G9Y564"/>
<dbReference type="Proteomes" id="UP000503540">
    <property type="component" value="Chromosome"/>
</dbReference>
<evidence type="ECO:0000313" key="3">
    <source>
        <dbReference type="Proteomes" id="UP000503540"/>
    </source>
</evidence>